<evidence type="ECO:0000259" key="5">
    <source>
        <dbReference type="Pfam" id="PF00962"/>
    </source>
</evidence>
<dbReference type="InterPro" id="IPR006330">
    <property type="entry name" value="Ado/ade_deaminase"/>
</dbReference>
<dbReference type="OrthoDB" id="272271at2759"/>
<gene>
    <name evidence="6" type="ORF">UCRPC4_g02656</name>
</gene>
<evidence type="ECO:0000256" key="3">
    <source>
        <dbReference type="ARBA" id="ARBA00022801"/>
    </source>
</evidence>
<reference evidence="6 7" key="2">
    <citation type="submission" date="2015-05" db="EMBL/GenBank/DDBJ databases">
        <authorList>
            <person name="Morales-Cruz A."/>
            <person name="Amrine K.C."/>
            <person name="Cantu D."/>
        </authorList>
    </citation>
    <scope>NUCLEOTIDE SEQUENCE [LARGE SCALE GENOMIC DNA]</scope>
    <source>
        <strain evidence="6">UCRPC4</strain>
    </source>
</reference>
<evidence type="ECO:0000256" key="4">
    <source>
        <dbReference type="SAM" id="MobiDB-lite"/>
    </source>
</evidence>
<name>A0A0G2GK33_PHACM</name>
<evidence type="ECO:0000256" key="2">
    <source>
        <dbReference type="ARBA" id="ARBA00022723"/>
    </source>
</evidence>
<keyword evidence="2" id="KW-0479">Metal-binding</keyword>
<evidence type="ECO:0000256" key="1">
    <source>
        <dbReference type="ARBA" id="ARBA00001947"/>
    </source>
</evidence>
<dbReference type="GO" id="GO:0005829">
    <property type="term" value="C:cytosol"/>
    <property type="evidence" value="ECO:0007669"/>
    <property type="project" value="TreeGrafter"/>
</dbReference>
<comment type="caution">
    <text evidence="6">The sequence shown here is derived from an EMBL/GenBank/DDBJ whole genome shotgun (WGS) entry which is preliminary data.</text>
</comment>
<keyword evidence="7" id="KW-1185">Reference proteome</keyword>
<dbReference type="InterPro" id="IPR001365">
    <property type="entry name" value="A_deaminase_dom"/>
</dbReference>
<dbReference type="SUPFAM" id="SSF51556">
    <property type="entry name" value="Metallo-dependent hydrolases"/>
    <property type="match status" value="1"/>
</dbReference>
<dbReference type="Gene3D" id="3.20.20.140">
    <property type="entry name" value="Metal-dependent hydrolases"/>
    <property type="match status" value="1"/>
</dbReference>
<dbReference type="GO" id="GO:0046872">
    <property type="term" value="F:metal ion binding"/>
    <property type="evidence" value="ECO:0007669"/>
    <property type="project" value="UniProtKB-KW"/>
</dbReference>
<evidence type="ECO:0000313" key="7">
    <source>
        <dbReference type="Proteomes" id="UP000053317"/>
    </source>
</evidence>
<feature type="region of interest" description="Disordered" evidence="4">
    <location>
        <begin position="1"/>
        <end position="28"/>
    </location>
</feature>
<protein>
    <submittedName>
        <fullName evidence="6">Putative adenosine deaminase</fullName>
    </submittedName>
</protein>
<feature type="domain" description="Adenosine deaminase" evidence="5">
    <location>
        <begin position="114"/>
        <end position="236"/>
    </location>
</feature>
<reference evidence="6 7" key="1">
    <citation type="submission" date="2015-05" db="EMBL/GenBank/DDBJ databases">
        <title>Distinctive expansion of gene families associated with plant cell wall degradation and secondary metabolism in the genomes of grapevine trunk pathogens.</title>
        <authorList>
            <person name="Lawrence D.P."/>
            <person name="Travadon R."/>
            <person name="Rolshausen P.E."/>
            <person name="Baumgartner K."/>
        </authorList>
    </citation>
    <scope>NUCLEOTIDE SEQUENCE [LARGE SCALE GENOMIC DNA]</scope>
    <source>
        <strain evidence="6">UCRPC4</strain>
    </source>
</reference>
<dbReference type="AlphaFoldDB" id="A0A0G2GK33"/>
<evidence type="ECO:0000313" key="6">
    <source>
        <dbReference type="EMBL" id="KKY23843.1"/>
    </source>
</evidence>
<comment type="cofactor">
    <cofactor evidence="1">
        <name>Zn(2+)</name>
        <dbReference type="ChEBI" id="CHEBI:29105"/>
    </cofactor>
</comment>
<dbReference type="Proteomes" id="UP000053317">
    <property type="component" value="Unassembled WGS sequence"/>
</dbReference>
<dbReference type="InterPro" id="IPR032466">
    <property type="entry name" value="Metal_Hydrolase"/>
</dbReference>
<dbReference type="EMBL" id="LCWF01000064">
    <property type="protein sequence ID" value="KKY23843.1"/>
    <property type="molecule type" value="Genomic_DNA"/>
</dbReference>
<dbReference type="PANTHER" id="PTHR43114">
    <property type="entry name" value="ADENINE DEAMINASE"/>
    <property type="match status" value="1"/>
</dbReference>
<proteinExistence type="predicted"/>
<dbReference type="GO" id="GO:0006146">
    <property type="term" value="P:adenine catabolic process"/>
    <property type="evidence" value="ECO:0007669"/>
    <property type="project" value="TreeGrafter"/>
</dbReference>
<sequence>MASSSSSRPPSLISSSPTSSDSLSPLSTPTEPNAFPILPKLALNTQIESTLSPWLRWQIALRNGIPLPRKYKNYTSLLRTYAFDPAKSRDETKDVSNTDDVYCGSSSLFAPCRYRGVEVLRLAADFYDLAMCYFEACNSQNVRYTELFFNVHAHVRRGVPISTVMAGFSRAKADAERRFGIRSLWILCFSGHISPECAIELYNDCRPWNHMLIAGVGVDAHDTWVSPHQRSQHADSLQDKLHRPSVVFASLFSLARQDGLKISKNSADVDARERAMSKHKGFWEEDEITMQRYFIRECLASDDVKRILSMELDRFEILSMGLESTGEKDDAVIGRDSGFNNGNLGLIDRV</sequence>
<dbReference type="PANTHER" id="PTHR43114:SF7">
    <property type="entry name" value="ADENOSINE DEAMINASE DOMAIN-CONTAINING PROTEIN"/>
    <property type="match status" value="1"/>
</dbReference>
<dbReference type="GO" id="GO:0000034">
    <property type="term" value="F:adenine deaminase activity"/>
    <property type="evidence" value="ECO:0007669"/>
    <property type="project" value="TreeGrafter"/>
</dbReference>
<accession>A0A0G2GK33</accession>
<keyword evidence="3" id="KW-0378">Hydrolase</keyword>
<dbReference type="Pfam" id="PF00962">
    <property type="entry name" value="A_deaminase"/>
    <property type="match status" value="1"/>
</dbReference>
<organism evidence="6 7">
    <name type="scientific">Phaeomoniella chlamydospora</name>
    <name type="common">Phaeoacremonium chlamydosporum</name>
    <dbReference type="NCBI Taxonomy" id="158046"/>
    <lineage>
        <taxon>Eukaryota</taxon>
        <taxon>Fungi</taxon>
        <taxon>Dikarya</taxon>
        <taxon>Ascomycota</taxon>
        <taxon>Pezizomycotina</taxon>
        <taxon>Eurotiomycetes</taxon>
        <taxon>Chaetothyriomycetidae</taxon>
        <taxon>Phaeomoniellales</taxon>
        <taxon>Phaeomoniellaceae</taxon>
        <taxon>Phaeomoniella</taxon>
    </lineage>
</organism>
<dbReference type="GO" id="GO:0043103">
    <property type="term" value="P:hypoxanthine salvage"/>
    <property type="evidence" value="ECO:0007669"/>
    <property type="project" value="TreeGrafter"/>
</dbReference>